<evidence type="ECO:0000313" key="2">
    <source>
        <dbReference type="Proteomes" id="UP000663419"/>
    </source>
</evidence>
<accession>A0A8A1L624</accession>
<dbReference type="Proteomes" id="UP000663419">
    <property type="component" value="Chromosome 1"/>
</dbReference>
<gene>
    <name evidence="1" type="ORF">I7I53_09049</name>
</gene>
<protein>
    <submittedName>
        <fullName evidence="1">Uncharacterized protein</fullName>
    </submittedName>
</protein>
<reference evidence="1" key="1">
    <citation type="submission" date="2021-01" db="EMBL/GenBank/DDBJ databases">
        <title>Chromosome-level genome assembly of a human fungal pathogen reveals clustering of transcriptionally co-regulated genes.</title>
        <authorList>
            <person name="Voorhies M."/>
            <person name="Cohen S."/>
            <person name="Shea T.P."/>
            <person name="Petrus S."/>
            <person name="Munoz J.F."/>
            <person name="Poplawski S."/>
            <person name="Goldman W.E."/>
            <person name="Michael T."/>
            <person name="Cuomo C.A."/>
            <person name="Sil A."/>
            <person name="Beyhan S."/>
        </authorList>
    </citation>
    <scope>NUCLEOTIDE SEQUENCE</scope>
    <source>
        <strain evidence="1">H88</strain>
    </source>
</reference>
<dbReference type="EMBL" id="CP069102">
    <property type="protein sequence ID" value="QSS48861.1"/>
    <property type="molecule type" value="Genomic_DNA"/>
</dbReference>
<name>A0A8A1L624_AJEC8</name>
<sequence length="94" mass="10886">MLEVLQLSFFLPERKPCVREYQISYPSIWEFVSLSSNLSNTLVDFPYASETSSRLPLEPHKRSLRVFNLFFAGLRKRKTIHPIKNGAEKGLINS</sequence>
<evidence type="ECO:0000313" key="1">
    <source>
        <dbReference type="EMBL" id="QSS48861.1"/>
    </source>
</evidence>
<proteinExistence type="predicted"/>
<dbReference type="VEuPathDB" id="FungiDB:I7I53_09049"/>
<organism evidence="1 2">
    <name type="scientific">Ajellomyces capsulatus (strain H88)</name>
    <name type="common">Darling's disease fungus</name>
    <name type="synonym">Histoplasma capsulatum</name>
    <dbReference type="NCBI Taxonomy" id="544711"/>
    <lineage>
        <taxon>Eukaryota</taxon>
        <taxon>Fungi</taxon>
        <taxon>Dikarya</taxon>
        <taxon>Ascomycota</taxon>
        <taxon>Pezizomycotina</taxon>
        <taxon>Eurotiomycetes</taxon>
        <taxon>Eurotiomycetidae</taxon>
        <taxon>Onygenales</taxon>
        <taxon>Ajellomycetaceae</taxon>
        <taxon>Histoplasma</taxon>
    </lineage>
</organism>
<dbReference type="AlphaFoldDB" id="A0A8A1L624"/>